<dbReference type="RefSeq" id="WP_015274702.1">
    <property type="nucleotide sequence ID" value="NC_019908.1"/>
</dbReference>
<protein>
    <submittedName>
        <fullName evidence="1">Hvp 32 VSH-1 tail protein</fullName>
    </submittedName>
</protein>
<keyword evidence="2" id="KW-1185">Reference proteome</keyword>
<reference evidence="1 2" key="1">
    <citation type="journal article" date="2013" name="Genome Announc.">
        <title>Complete Genome Sequence of the Porcine Strain Brachyspira pilosicoli P43/6/78(T.).</title>
        <authorList>
            <person name="Lin C."/>
            <person name="den Bakker H.C."/>
            <person name="Suzuki H."/>
            <person name="Lefebure T."/>
            <person name="Ponnala L."/>
            <person name="Sun Q."/>
            <person name="Stanhope M.J."/>
            <person name="Wiedmann M."/>
            <person name="Duhamel G.E."/>
        </authorList>
    </citation>
    <scope>NUCLEOTIDE SEQUENCE [LARGE SCALE GENOMIC DNA]</scope>
    <source>
        <strain evidence="1 2">P43/6/78</strain>
    </source>
</reference>
<name>A0A3B6VM40_BRAPL</name>
<proteinExistence type="predicted"/>
<accession>A0A3B6VM40</accession>
<dbReference type="AlphaFoldDB" id="A0A3B6VM40"/>
<evidence type="ECO:0000313" key="2">
    <source>
        <dbReference type="Proteomes" id="UP000010793"/>
    </source>
</evidence>
<dbReference type="Proteomes" id="UP000010793">
    <property type="component" value="Chromosome"/>
</dbReference>
<sequence>MSSGTILNYFGLANTYNPFTDENALQEVHDLDFDIPLLSPFKNADYVAVSTGLLTTSLSFLNDSILQVIDPNTNKKIADLNPIIGDIGNDKYTPKENEVFWFNKEGLRGTYFLSSIYAGKKFRIVSGRYITTSITSDVLNDMFERTIGVPSYIEDINNKIEAIKNNSTFVLKEVITKTGEGNQNWALNWREDLEYLQVCGIVEGDTNALISLSSFGLFSDISDSTPLIGYFGSYASYKYFGGEFQKNIIGNFSGLPNLMSFPILEDKKPVLALKNNGSNSIKATLYFLVRSK</sequence>
<dbReference type="EMBL" id="CP002873">
    <property type="protein sequence ID" value="AGA66991.1"/>
    <property type="molecule type" value="Genomic_DNA"/>
</dbReference>
<gene>
    <name evidence="1" type="ORF">BPP43_09030</name>
</gene>
<evidence type="ECO:0000313" key="1">
    <source>
        <dbReference type="EMBL" id="AGA66991.1"/>
    </source>
</evidence>
<organism evidence="1 2">
    <name type="scientific">Brachyspira pilosicoli P43/6/78</name>
    <dbReference type="NCBI Taxonomy" id="1042417"/>
    <lineage>
        <taxon>Bacteria</taxon>
        <taxon>Pseudomonadati</taxon>
        <taxon>Spirochaetota</taxon>
        <taxon>Spirochaetia</taxon>
        <taxon>Brachyspirales</taxon>
        <taxon>Brachyspiraceae</taxon>
        <taxon>Brachyspira</taxon>
    </lineage>
</organism>
<dbReference type="KEGG" id="bpip:BPP43_09030"/>